<sequence>MQIRIPVLPREEQLTIPEDHNFEITHCTLVEVDGEVSKNFIAANEMQIPGIYQRTIYFKGRNESLRIGMLLVDLEQRLYSLKVDDPMSRPAGLDIQLTLKLTTKEQP</sequence>
<reference evidence="1" key="1">
    <citation type="submission" date="2024-07" db="EMBL/GenBank/DDBJ databases">
        <authorList>
            <person name="Bringhurst R.M."/>
            <person name="Homer T.E."/>
        </authorList>
    </citation>
    <scope>NUCLEOTIDE SEQUENCE</scope>
</reference>
<accession>A0AB39CD90</accession>
<proteinExistence type="predicted"/>
<evidence type="ECO:0000313" key="1">
    <source>
        <dbReference type="EMBL" id="XDJ14912.1"/>
    </source>
</evidence>
<protein>
    <submittedName>
        <fullName evidence="1">Uncharacterized protein</fullName>
    </submittedName>
</protein>
<dbReference type="EMBL" id="PQ015378">
    <property type="protein sequence ID" value="XDJ14912.1"/>
    <property type="molecule type" value="Genomic_DNA"/>
</dbReference>
<organism evidence="1">
    <name type="scientific">Pseudomonas phage RVTF4</name>
    <dbReference type="NCBI Taxonomy" id="3236931"/>
    <lineage>
        <taxon>Viruses</taxon>
    </lineage>
</organism>
<name>A0AB39CD90_9VIRU</name>